<sequence length="255" mass="29672">MIKLGSFHDMVTVIGSFGPHLRPPSYHEVRVQLLQKEIEYTEKLMKSQKEHWVSFGCSIMSDAWTDKKQRCIINFLVNSSVGTMFIKFIDGSNFVKTGEKLFELLDSIVEHIGEEKVVKFITDNGSNYVLAGKMLEAKKKKFFWTPCAAHYIDLMLEDIGKLPNIKKTIRRAISRVGFIYSHSSTLSLLRFYTNKRELVRHAVTRFATSFLSLKRIHQEKSNLRKMFVLYEWNSNKLSKEAKAREVCKIVLMLFF</sequence>
<protein>
    <recommendedName>
        <fullName evidence="1">DUF659 domain-containing protein</fullName>
    </recommendedName>
</protein>
<dbReference type="Pfam" id="PF04937">
    <property type="entry name" value="DUF659"/>
    <property type="match status" value="1"/>
</dbReference>
<evidence type="ECO:0000313" key="3">
    <source>
        <dbReference type="Proteomes" id="UP000075243"/>
    </source>
</evidence>
<keyword evidence="3" id="KW-1185">Reference proteome</keyword>
<dbReference type="AlphaFoldDB" id="A0A151U3I0"/>
<dbReference type="STRING" id="3821.A0A151U3I0"/>
<dbReference type="PANTHER" id="PTHR32166:SF74">
    <property type="entry name" value="OS05G0256350 PROTEIN"/>
    <property type="match status" value="1"/>
</dbReference>
<dbReference type="Gramene" id="C.cajan_06326.t">
    <property type="protein sequence ID" value="C.cajan_06326.t.cds1"/>
    <property type="gene ID" value="C.cajan_06326"/>
</dbReference>
<dbReference type="SUPFAM" id="SSF53098">
    <property type="entry name" value="Ribonuclease H-like"/>
    <property type="match status" value="1"/>
</dbReference>
<name>A0A151U3I0_CAJCA</name>
<dbReference type="EMBL" id="CM003604">
    <property type="protein sequence ID" value="KYP73846.1"/>
    <property type="molecule type" value="Genomic_DNA"/>
</dbReference>
<evidence type="ECO:0000313" key="2">
    <source>
        <dbReference type="EMBL" id="KYP73846.1"/>
    </source>
</evidence>
<feature type="domain" description="DUF659" evidence="1">
    <location>
        <begin position="24"/>
        <end position="172"/>
    </location>
</feature>
<gene>
    <name evidence="2" type="ORF">KK1_006503</name>
</gene>
<dbReference type="PANTHER" id="PTHR32166">
    <property type="entry name" value="OSJNBA0013A04.12 PROTEIN"/>
    <property type="match status" value="1"/>
</dbReference>
<dbReference type="InterPro" id="IPR007021">
    <property type="entry name" value="DUF659"/>
</dbReference>
<proteinExistence type="predicted"/>
<dbReference type="InterPro" id="IPR012337">
    <property type="entry name" value="RNaseH-like_sf"/>
</dbReference>
<accession>A0A151U3I0</accession>
<reference evidence="2 3" key="1">
    <citation type="journal article" date="2012" name="Nat. Biotechnol.">
        <title>Draft genome sequence of pigeonpea (Cajanus cajan), an orphan legume crop of resource-poor farmers.</title>
        <authorList>
            <person name="Varshney R.K."/>
            <person name="Chen W."/>
            <person name="Li Y."/>
            <person name="Bharti A.K."/>
            <person name="Saxena R.K."/>
            <person name="Schlueter J.A."/>
            <person name="Donoghue M.T."/>
            <person name="Azam S."/>
            <person name="Fan G."/>
            <person name="Whaley A.M."/>
            <person name="Farmer A.D."/>
            <person name="Sheridan J."/>
            <person name="Iwata A."/>
            <person name="Tuteja R."/>
            <person name="Penmetsa R.V."/>
            <person name="Wu W."/>
            <person name="Upadhyaya H.D."/>
            <person name="Yang S.P."/>
            <person name="Shah T."/>
            <person name="Saxena K.B."/>
            <person name="Michael T."/>
            <person name="McCombie W.R."/>
            <person name="Yang B."/>
            <person name="Zhang G."/>
            <person name="Yang H."/>
            <person name="Wang J."/>
            <person name="Spillane C."/>
            <person name="Cook D.R."/>
            <person name="May G.D."/>
            <person name="Xu X."/>
            <person name="Jackson S.A."/>
        </authorList>
    </citation>
    <scope>NUCLEOTIDE SEQUENCE [LARGE SCALE GENOMIC DNA]</scope>
    <source>
        <strain evidence="3">cv. Asha</strain>
    </source>
</reference>
<dbReference type="OMA" id="CKEWLND"/>
<evidence type="ECO:0000259" key="1">
    <source>
        <dbReference type="Pfam" id="PF04937"/>
    </source>
</evidence>
<organism evidence="2 3">
    <name type="scientific">Cajanus cajan</name>
    <name type="common">Pigeon pea</name>
    <name type="synonym">Cajanus indicus</name>
    <dbReference type="NCBI Taxonomy" id="3821"/>
    <lineage>
        <taxon>Eukaryota</taxon>
        <taxon>Viridiplantae</taxon>
        <taxon>Streptophyta</taxon>
        <taxon>Embryophyta</taxon>
        <taxon>Tracheophyta</taxon>
        <taxon>Spermatophyta</taxon>
        <taxon>Magnoliopsida</taxon>
        <taxon>eudicotyledons</taxon>
        <taxon>Gunneridae</taxon>
        <taxon>Pentapetalae</taxon>
        <taxon>rosids</taxon>
        <taxon>fabids</taxon>
        <taxon>Fabales</taxon>
        <taxon>Fabaceae</taxon>
        <taxon>Papilionoideae</taxon>
        <taxon>50 kb inversion clade</taxon>
        <taxon>NPAAA clade</taxon>
        <taxon>indigoferoid/millettioid clade</taxon>
        <taxon>Phaseoleae</taxon>
        <taxon>Cajanus</taxon>
    </lineage>
</organism>
<dbReference type="Proteomes" id="UP000075243">
    <property type="component" value="Chromosome 2"/>
</dbReference>